<feature type="coiled-coil region" evidence="8">
    <location>
        <begin position="642"/>
        <end position="800"/>
    </location>
</feature>
<feature type="coiled-coil region" evidence="8">
    <location>
        <begin position="857"/>
        <end position="982"/>
    </location>
</feature>
<evidence type="ECO:0000256" key="4">
    <source>
        <dbReference type="ARBA" id="ARBA00022927"/>
    </source>
</evidence>
<reference evidence="12" key="2">
    <citation type="submission" date="2010-07" db="EMBL/GenBank/DDBJ databases">
        <authorList>
            <consortium name="The Broad Institute Genome Sequencing Platform"/>
            <consortium name="Broad Institute Genome Sequencing Center for Infectious Disease"/>
            <person name="Ma L.-J."/>
            <person name="Dead R."/>
            <person name="Young S."/>
            <person name="Zeng Q."/>
            <person name="Koehrsen M."/>
            <person name="Alvarado L."/>
            <person name="Berlin A."/>
            <person name="Chapman S.B."/>
            <person name="Chen Z."/>
            <person name="Freedman E."/>
            <person name="Gellesch M."/>
            <person name="Goldberg J."/>
            <person name="Griggs A."/>
            <person name="Gujja S."/>
            <person name="Heilman E.R."/>
            <person name="Heiman D."/>
            <person name="Hepburn T."/>
            <person name="Howarth C."/>
            <person name="Jen D."/>
            <person name="Larson L."/>
            <person name="Mehta T."/>
            <person name="Neiman D."/>
            <person name="Pearson M."/>
            <person name="Roberts A."/>
            <person name="Saif S."/>
            <person name="Shea T."/>
            <person name="Shenoy N."/>
            <person name="Sisk P."/>
            <person name="Stolte C."/>
            <person name="Sykes S."/>
            <person name="Walk T."/>
            <person name="White J."/>
            <person name="Yandava C."/>
            <person name="Haas B."/>
            <person name="Nusbaum C."/>
            <person name="Birren B."/>
        </authorList>
    </citation>
    <scope>NUCLEOTIDE SEQUENCE</scope>
    <source>
        <strain evidence="12">R3-111a-1</strain>
    </source>
</reference>
<feature type="region of interest" description="Disordered" evidence="9">
    <location>
        <begin position="588"/>
        <end position="617"/>
    </location>
</feature>
<evidence type="ECO:0000313" key="12">
    <source>
        <dbReference type="EMBL" id="EJT72799.1"/>
    </source>
</evidence>
<dbReference type="Pfam" id="PF10377">
    <property type="entry name" value="ATG11"/>
    <property type="match status" value="1"/>
</dbReference>
<dbReference type="OrthoDB" id="447953at2759"/>
<dbReference type="GO" id="GO:1903599">
    <property type="term" value="P:positive regulation of autophagy of mitochondrion"/>
    <property type="evidence" value="ECO:0007669"/>
    <property type="project" value="UniProtKB-UniRule"/>
</dbReference>
<dbReference type="GO" id="GO:0061709">
    <property type="term" value="P:reticulophagy"/>
    <property type="evidence" value="ECO:0007669"/>
    <property type="project" value="TreeGrafter"/>
</dbReference>
<dbReference type="GO" id="GO:0015031">
    <property type="term" value="P:protein transport"/>
    <property type="evidence" value="ECO:0007669"/>
    <property type="project" value="UniProtKB-KW"/>
</dbReference>
<dbReference type="EnsemblFungi" id="EJT72799">
    <property type="protein sequence ID" value="EJT72799"/>
    <property type="gene ID" value="GGTG_09654"/>
</dbReference>
<dbReference type="PANTHER" id="PTHR13222">
    <property type="entry name" value="RB1-INDUCIBLE COILED-COIL"/>
    <property type="match status" value="1"/>
</dbReference>
<keyword evidence="7" id="KW-0926">Vacuole</keyword>
<dbReference type="VEuPathDB" id="FungiDB:GGTG_09654"/>
<feature type="domain" description="Autophagy-related protein 11 C-terminal" evidence="11">
    <location>
        <begin position="1100"/>
        <end position="1234"/>
    </location>
</feature>
<organism evidence="12">
    <name type="scientific">Gaeumannomyces tritici (strain R3-111a-1)</name>
    <name type="common">Wheat and barley take-all root rot fungus</name>
    <name type="synonym">Gaeumannomyces graminis var. tritici</name>
    <dbReference type="NCBI Taxonomy" id="644352"/>
    <lineage>
        <taxon>Eukaryota</taxon>
        <taxon>Fungi</taxon>
        <taxon>Dikarya</taxon>
        <taxon>Ascomycota</taxon>
        <taxon>Pezizomycotina</taxon>
        <taxon>Sordariomycetes</taxon>
        <taxon>Sordariomycetidae</taxon>
        <taxon>Magnaporthales</taxon>
        <taxon>Magnaporthaceae</taxon>
        <taxon>Gaeumannomyces</taxon>
    </lineage>
</organism>
<dbReference type="GO" id="GO:0000422">
    <property type="term" value="P:autophagy of mitochondrion"/>
    <property type="evidence" value="ECO:0007669"/>
    <property type="project" value="TreeGrafter"/>
</dbReference>
<evidence type="ECO:0000256" key="7">
    <source>
        <dbReference type="RuleBase" id="RU367075"/>
    </source>
</evidence>
<dbReference type="HOGENOM" id="CLU_002803_1_0_1"/>
<reference evidence="13" key="5">
    <citation type="submission" date="2018-04" db="UniProtKB">
        <authorList>
            <consortium name="EnsemblFungi"/>
        </authorList>
    </citation>
    <scope>IDENTIFICATION</scope>
    <source>
        <strain evidence="13">R3-111a-1</strain>
    </source>
</reference>
<gene>
    <name evidence="13" type="primary">20350112</name>
    <name evidence="12" type="ORF">GGTG_09654</name>
</gene>
<feature type="compositionally biased region" description="Low complexity" evidence="9">
    <location>
        <begin position="1286"/>
        <end position="1309"/>
    </location>
</feature>
<dbReference type="GO" id="GO:0034045">
    <property type="term" value="C:phagophore assembly site membrane"/>
    <property type="evidence" value="ECO:0007669"/>
    <property type="project" value="UniProtKB-SubCell"/>
</dbReference>
<keyword evidence="5 7" id="KW-0072">Autophagy</keyword>
<evidence type="ECO:0000256" key="9">
    <source>
        <dbReference type="SAM" id="MobiDB-lite"/>
    </source>
</evidence>
<keyword evidence="3 7" id="KW-0813">Transport</keyword>
<evidence type="ECO:0000256" key="6">
    <source>
        <dbReference type="ARBA" id="ARBA00023054"/>
    </source>
</evidence>
<comment type="subunit">
    <text evidence="7">Homodimer.</text>
</comment>
<dbReference type="GO" id="GO:1990316">
    <property type="term" value="C:Atg1/ULK1 kinase complex"/>
    <property type="evidence" value="ECO:0007669"/>
    <property type="project" value="TreeGrafter"/>
</dbReference>
<evidence type="ECO:0000259" key="11">
    <source>
        <dbReference type="Pfam" id="PF10377"/>
    </source>
</evidence>
<dbReference type="eggNOG" id="ENOG502QVZE">
    <property type="taxonomic scope" value="Eukaryota"/>
</dbReference>
<keyword evidence="14" id="KW-1185">Reference proteome</keyword>
<keyword evidence="6 8" id="KW-0175">Coiled coil</keyword>
<dbReference type="EMBL" id="GL385399">
    <property type="protein sequence ID" value="EJT72799.1"/>
    <property type="molecule type" value="Genomic_DNA"/>
</dbReference>
<dbReference type="PANTHER" id="PTHR13222:SF1">
    <property type="entry name" value="RB1-INDUCIBLE COILED-COIL PROTEIN 1"/>
    <property type="match status" value="1"/>
</dbReference>
<dbReference type="GO" id="GO:0019901">
    <property type="term" value="F:protein kinase binding"/>
    <property type="evidence" value="ECO:0007669"/>
    <property type="project" value="TreeGrafter"/>
</dbReference>
<accession>J3P816</accession>
<dbReference type="Proteomes" id="UP000006039">
    <property type="component" value="Unassembled WGS sequence"/>
</dbReference>
<feature type="coiled-coil region" evidence="8">
    <location>
        <begin position="1106"/>
        <end position="1133"/>
    </location>
</feature>
<comment type="function">
    <text evidence="7">Involved in cytoplasm to vacuole transport (Cvt), pexophagy, mitophagy and nucleophagy. Recruits mitochondria for their selective degradation via autophagy (mitophagy) during starvation. Works as scaffold proteins that recruit ATG proteins to the pre-autophagosome (PAS), the site of vesicle/autophagosome formation. Required for the Cvt vesicles completion.</text>
</comment>
<proteinExistence type="inferred from homology"/>
<comment type="subcellular location">
    <subcellularLocation>
        <location evidence="7">Preautophagosomal structure membrane</location>
        <topology evidence="7">Peripheral membrane protein</topology>
    </subcellularLocation>
    <subcellularLocation>
        <location evidence="7">Vacuole membrane</location>
        <topology evidence="7">Peripheral membrane protein</topology>
    </subcellularLocation>
    <text evidence="7">During pexophagy, accumulates in the vacuolar membrane region, where the peroxisomes contact the vacuole.</text>
</comment>
<evidence type="ECO:0000256" key="2">
    <source>
        <dbReference type="ARBA" id="ARBA00013804"/>
    </source>
</evidence>
<evidence type="ECO:0000256" key="1">
    <source>
        <dbReference type="ARBA" id="ARBA00009729"/>
    </source>
</evidence>
<evidence type="ECO:0000256" key="8">
    <source>
        <dbReference type="SAM" id="Coils"/>
    </source>
</evidence>
<dbReference type="RefSeq" id="XP_009225773.1">
    <property type="nucleotide sequence ID" value="XM_009227509.1"/>
</dbReference>
<dbReference type="GO" id="GO:0060090">
    <property type="term" value="F:molecular adaptor activity"/>
    <property type="evidence" value="ECO:0007669"/>
    <property type="project" value="TreeGrafter"/>
</dbReference>
<keyword evidence="7" id="KW-0472">Membrane</keyword>
<evidence type="ECO:0000256" key="5">
    <source>
        <dbReference type="ARBA" id="ARBA00023006"/>
    </source>
</evidence>
<dbReference type="STRING" id="644352.J3P816"/>
<dbReference type="InterPro" id="IPR045326">
    <property type="entry name" value="ATG17-like_dom"/>
</dbReference>
<dbReference type="InterPro" id="IPR019460">
    <property type="entry name" value="Atg11_C"/>
</dbReference>
<evidence type="ECO:0000256" key="3">
    <source>
        <dbReference type="ARBA" id="ARBA00022448"/>
    </source>
</evidence>
<reference evidence="13" key="4">
    <citation type="journal article" date="2015" name="G3 (Bethesda)">
        <title>Genome sequences of three phytopathogenic species of the Magnaporthaceae family of fungi.</title>
        <authorList>
            <person name="Okagaki L.H."/>
            <person name="Nunes C.C."/>
            <person name="Sailsbery J."/>
            <person name="Clay B."/>
            <person name="Brown D."/>
            <person name="John T."/>
            <person name="Oh Y."/>
            <person name="Young N."/>
            <person name="Fitzgerald M."/>
            <person name="Haas B.J."/>
            <person name="Zeng Q."/>
            <person name="Young S."/>
            <person name="Adiconis X."/>
            <person name="Fan L."/>
            <person name="Levin J.Z."/>
            <person name="Mitchell T.K."/>
            <person name="Okubara P.A."/>
            <person name="Farman M.L."/>
            <person name="Kohn L.M."/>
            <person name="Birren B."/>
            <person name="Ma L.-J."/>
            <person name="Dean R.A."/>
        </authorList>
    </citation>
    <scope>NUCLEOTIDE SEQUENCE</scope>
    <source>
        <strain evidence="13">R3-111a-1</strain>
    </source>
</reference>
<dbReference type="SUPFAM" id="SSF57997">
    <property type="entry name" value="Tropomyosin"/>
    <property type="match status" value="1"/>
</dbReference>
<reference evidence="14" key="1">
    <citation type="submission" date="2010-07" db="EMBL/GenBank/DDBJ databases">
        <title>The genome sequence of Gaeumannomyces graminis var. tritici strain R3-111a-1.</title>
        <authorList>
            <consortium name="The Broad Institute Genome Sequencing Platform"/>
            <person name="Ma L.-J."/>
            <person name="Dead R."/>
            <person name="Young S."/>
            <person name="Zeng Q."/>
            <person name="Koehrsen M."/>
            <person name="Alvarado L."/>
            <person name="Berlin A."/>
            <person name="Chapman S.B."/>
            <person name="Chen Z."/>
            <person name="Freedman E."/>
            <person name="Gellesch M."/>
            <person name="Goldberg J."/>
            <person name="Griggs A."/>
            <person name="Gujja S."/>
            <person name="Heilman E.R."/>
            <person name="Heiman D."/>
            <person name="Hepburn T."/>
            <person name="Howarth C."/>
            <person name="Jen D."/>
            <person name="Larson L."/>
            <person name="Mehta T."/>
            <person name="Neiman D."/>
            <person name="Pearson M."/>
            <person name="Roberts A."/>
            <person name="Saif S."/>
            <person name="Shea T."/>
            <person name="Shenoy N."/>
            <person name="Sisk P."/>
            <person name="Stolte C."/>
            <person name="Sykes S."/>
            <person name="Walk T."/>
            <person name="White J."/>
            <person name="Yandava C."/>
            <person name="Haas B."/>
            <person name="Nusbaum C."/>
            <person name="Birren B."/>
        </authorList>
    </citation>
    <scope>NUCLEOTIDE SEQUENCE [LARGE SCALE GENOMIC DNA]</scope>
    <source>
        <strain evidence="14">R3-111a-1</strain>
    </source>
</reference>
<feature type="compositionally biased region" description="Low complexity" evidence="9">
    <location>
        <begin position="1334"/>
        <end position="1350"/>
    </location>
</feature>
<feature type="region of interest" description="Disordered" evidence="9">
    <location>
        <begin position="1258"/>
        <end position="1381"/>
    </location>
</feature>
<reference evidence="12" key="3">
    <citation type="submission" date="2010-09" db="EMBL/GenBank/DDBJ databases">
        <title>Annotation of Gaeumannomyces graminis var. tritici R3-111a-1.</title>
        <authorList>
            <consortium name="The Broad Institute Genome Sequencing Platform"/>
            <person name="Ma L.-J."/>
            <person name="Dead R."/>
            <person name="Young S.K."/>
            <person name="Zeng Q."/>
            <person name="Gargeya S."/>
            <person name="Fitzgerald M."/>
            <person name="Haas B."/>
            <person name="Abouelleil A."/>
            <person name="Alvarado L."/>
            <person name="Arachchi H.M."/>
            <person name="Berlin A."/>
            <person name="Brown A."/>
            <person name="Chapman S.B."/>
            <person name="Chen Z."/>
            <person name="Dunbar C."/>
            <person name="Freedman E."/>
            <person name="Gearin G."/>
            <person name="Gellesch M."/>
            <person name="Goldberg J."/>
            <person name="Griggs A."/>
            <person name="Gujja S."/>
            <person name="Heiman D."/>
            <person name="Howarth C."/>
            <person name="Larson L."/>
            <person name="Lui A."/>
            <person name="MacDonald P.J.P."/>
            <person name="Mehta T."/>
            <person name="Montmayeur A."/>
            <person name="Murphy C."/>
            <person name="Neiman D."/>
            <person name="Pearson M."/>
            <person name="Priest M."/>
            <person name="Roberts A."/>
            <person name="Saif S."/>
            <person name="Shea T."/>
            <person name="Shenoy N."/>
            <person name="Sisk P."/>
            <person name="Stolte C."/>
            <person name="Sykes S."/>
            <person name="Yandava C."/>
            <person name="Wortman J."/>
            <person name="Nusbaum C."/>
            <person name="Birren B."/>
        </authorList>
    </citation>
    <scope>NUCLEOTIDE SEQUENCE</scope>
    <source>
        <strain evidence="12">R3-111a-1</strain>
    </source>
</reference>
<dbReference type="GO" id="GO:0034727">
    <property type="term" value="P:piecemeal microautophagy of the nucleus"/>
    <property type="evidence" value="ECO:0007669"/>
    <property type="project" value="TreeGrafter"/>
</dbReference>
<evidence type="ECO:0000259" key="10">
    <source>
        <dbReference type="Pfam" id="PF04108"/>
    </source>
</evidence>
<dbReference type="Pfam" id="PF04108">
    <property type="entry name" value="ATG17_like"/>
    <property type="match status" value="1"/>
</dbReference>
<evidence type="ECO:0000313" key="14">
    <source>
        <dbReference type="Proteomes" id="UP000006039"/>
    </source>
</evidence>
<comment type="similarity">
    <text evidence="1 7">Belongs to the ATG11 family.</text>
</comment>
<dbReference type="FunCoup" id="J3P816">
    <property type="interactions" value="138"/>
</dbReference>
<dbReference type="GeneID" id="20350112"/>
<feature type="domain" description="Autophagy protein ATG17-like" evidence="10">
    <location>
        <begin position="106"/>
        <end position="457"/>
    </location>
</feature>
<evidence type="ECO:0000313" key="13">
    <source>
        <dbReference type="EnsemblFungi" id="EJT72799"/>
    </source>
</evidence>
<dbReference type="GO" id="GO:0034517">
    <property type="term" value="P:ribophagy"/>
    <property type="evidence" value="ECO:0007669"/>
    <property type="project" value="TreeGrafter"/>
</dbReference>
<name>J3P816_GAET3</name>
<dbReference type="InterPro" id="IPR040040">
    <property type="entry name" value="ATG11"/>
</dbReference>
<dbReference type="GO" id="GO:0000045">
    <property type="term" value="P:autophagosome assembly"/>
    <property type="evidence" value="ECO:0007669"/>
    <property type="project" value="UniProtKB-UniRule"/>
</dbReference>
<dbReference type="GO" id="GO:0005774">
    <property type="term" value="C:vacuolar membrane"/>
    <property type="evidence" value="ECO:0007669"/>
    <property type="project" value="UniProtKB-SubCell"/>
</dbReference>
<keyword evidence="4 7" id="KW-0653">Protein transport</keyword>
<feature type="compositionally biased region" description="Polar residues" evidence="9">
    <location>
        <begin position="1316"/>
        <end position="1333"/>
    </location>
</feature>
<protein>
    <recommendedName>
        <fullName evidence="2 7">Autophagy-related protein 11</fullName>
    </recommendedName>
</protein>
<sequence length="1381" mass="155276">MAAQVLIAHTGQRLEIDTSRLESLDDFKLAVSRQTSIPPNCIIALVPPGKALKPQALQTEKEIFVYDSRVTQASSPTASLPAQLELAPPKPYAISKPPNDIHDTHSLQSWQDLFRDRRAWALQVAQDCDEMARTAQGSYEQVDVILTCLDAAVANLEAVVRATESKYDELKKWLAPEQAEFNVLVTSWEQYLSLARSVPVSASMVRLMTGKDVTGAKGRPSKQATLEDLVDLDVARREGRRAPAVLRKFTTKAADLEKAASRLIQNFDEIVHQFEQAAKRSALSHADEPAQLLQDIGALVNKIETDYHTTLEYSSSTRDLLQASKIAATHTERLLPSIRSRALEMDKMVRDATQARNALAAESLDFMRSITEMTSLTTQVKAQINSVGQDEELSTFDYLRLIQQVPYVYASFVAESIRRREWYEKIRTDSATLANEMALFQDEEIKRRRKWFKSIGETNYGPEALGAESNVPGLEVNLLGEDEQWPAMSRKELEEFHDTLQRQRAEAEIMADIAKLIGELNSPTKQQFKRLKAFKNGSVHEAALGRSGLMIRGDDEVLRSLQEDKLKLETKLKTAESRVRRLEDLLHRQSQASRPTLGNMFQTPSQQLPDRNDSTASIRSPALSVDRRQSVDNHDIQIFQRIKQLETELNSEKERAAVLERDAAARATQHDDIKSQMDEVNSTKKDLLENMEALKREFMDERKSLEEEIRKLQARLEYTEDEIEHFDESRENEKASYDDKVRSLEAEVERLAKEKTDDALKAQGQVDFLRNEARLQRERNEALQAQLQSSQDDVNSLTRKLKQSDEVGEVPMRALRDLHQQYLPETSLPSDINDLADAVSNKLADILAKVRTVESDMVILRSDLELAQNAARELKSTLLETQEKLSNEEMTSLRLKEQSLEQKARVSALEGELEDGRKQLDELRVRLAHGETGSESLRVRLEEEDKKIMTLTEDLASKQSQVGSLEEELRLFQEKLQVSQSKLGLLGKRSDARTERAKDLSQRLYSQNERLVRLLERLGFSVSREGGSMAIQKIPRAERSTTILNEGETRSGAASRVLAEQPGDIELLYWMHASGLEEEAEKYEAYMSSLGSFDMDAFSETLYRRVKDVEHVARKMQRDLRSCREKMHMLQKDAHDKIAFKHFKEGDLALFLPTRNQTNGAWAAFNIGFPHYFLREQEAHRLRNREWLVARITRVQEKVVDLSKSLQGETESLNEDDNPFDLSDGLRWYMIDAVEDKPGAPSTPGLGKTTVAANNVEAKGDVHMHPRSGKALSPLGGRPTGIDGVSKTLSKSLESRRSSTSSKRAPSALAGPSGIRNGTGSHNNPSSETNSLRATADASATASPSQQQAQLNSPAQSPGKVPPVDAEVRNNGHIVDTLLGP</sequence>